<evidence type="ECO:0008006" key="5">
    <source>
        <dbReference type="Google" id="ProtNLM"/>
    </source>
</evidence>
<feature type="compositionally biased region" description="Basic and acidic residues" evidence="2">
    <location>
        <begin position="72"/>
        <end position="87"/>
    </location>
</feature>
<feature type="compositionally biased region" description="Basic and acidic residues" evidence="2">
    <location>
        <begin position="627"/>
        <end position="643"/>
    </location>
</feature>
<feature type="region of interest" description="Disordered" evidence="2">
    <location>
        <begin position="541"/>
        <end position="592"/>
    </location>
</feature>
<keyword evidence="1" id="KW-0175">Coiled coil</keyword>
<organism evidence="3 4">
    <name type="scientific">Paralvinella palmiformis</name>
    <dbReference type="NCBI Taxonomy" id="53620"/>
    <lineage>
        <taxon>Eukaryota</taxon>
        <taxon>Metazoa</taxon>
        <taxon>Spiralia</taxon>
        <taxon>Lophotrochozoa</taxon>
        <taxon>Annelida</taxon>
        <taxon>Polychaeta</taxon>
        <taxon>Sedentaria</taxon>
        <taxon>Canalipalpata</taxon>
        <taxon>Terebellida</taxon>
        <taxon>Terebelliformia</taxon>
        <taxon>Alvinellidae</taxon>
        <taxon>Paralvinella</taxon>
    </lineage>
</organism>
<keyword evidence="4" id="KW-1185">Reference proteome</keyword>
<dbReference type="Proteomes" id="UP001208570">
    <property type="component" value="Unassembled WGS sequence"/>
</dbReference>
<feature type="compositionally biased region" description="Polar residues" evidence="2">
    <location>
        <begin position="613"/>
        <end position="626"/>
    </location>
</feature>
<evidence type="ECO:0000256" key="2">
    <source>
        <dbReference type="SAM" id="MobiDB-lite"/>
    </source>
</evidence>
<feature type="coiled-coil region" evidence="1">
    <location>
        <begin position="248"/>
        <end position="275"/>
    </location>
</feature>
<feature type="region of interest" description="Disordered" evidence="2">
    <location>
        <begin position="606"/>
        <end position="663"/>
    </location>
</feature>
<feature type="region of interest" description="Disordered" evidence="2">
    <location>
        <begin position="1"/>
        <end position="112"/>
    </location>
</feature>
<feature type="compositionally biased region" description="Basic and acidic residues" evidence="2">
    <location>
        <begin position="558"/>
        <end position="568"/>
    </location>
</feature>
<protein>
    <recommendedName>
        <fullName evidence="5">Coiled-coil domain-containing protein 62</fullName>
    </recommendedName>
</protein>
<comment type="caution">
    <text evidence="3">The sequence shown here is derived from an EMBL/GenBank/DDBJ whole genome shotgun (WGS) entry which is preliminary data.</text>
</comment>
<feature type="compositionally biased region" description="Polar residues" evidence="2">
    <location>
        <begin position="34"/>
        <end position="70"/>
    </location>
</feature>
<feature type="compositionally biased region" description="Acidic residues" evidence="2">
    <location>
        <begin position="644"/>
        <end position="657"/>
    </location>
</feature>
<evidence type="ECO:0000256" key="1">
    <source>
        <dbReference type="SAM" id="Coils"/>
    </source>
</evidence>
<name>A0AAD9K7R2_9ANNE</name>
<evidence type="ECO:0000313" key="3">
    <source>
        <dbReference type="EMBL" id="KAK2165570.1"/>
    </source>
</evidence>
<dbReference type="AlphaFoldDB" id="A0AAD9K7R2"/>
<sequence>MMHTSKKHDNSTGRLFVRKPTHSTPVKMEEHKSVSSTQSYQELSPRSNSDNKANSTLLTTITNKPSSFTPSHHCESKSINNHNEHTSSSRQGNFTVTSASPTNSSSQRNGHSDSFYDALNFSDIEMSYRDYRSDVLNQSAPVLHDSYNAKSLGLSSVRKNLTAALGLSDSKLRGHRKAPSGYESMELSDQASLHQAKLADFENQTIQKQRQELTSMIAELRDRDHELNDMVASHQKQLAAWEQDRQKMLLMEEKCAKLEREIHSKNDEMRTIKAKLRIVECEELDKSAALNNTQEQLLLMSEQQSHASLHLQDLEQRNKSLGGSLKDMSHSLGQLEAREQELLTLLQLKDRDLSDASCHLAELSARLKKMELQYKEAKTEAADSQRKISEWKNKYLNHQRELEYTKKLLHRSEQRSDEQHVEILRLRQEVSTMKKELTLAGEREKRKDQLLDLHKSRQERTDAELTSLRQLYERQQRDLTLLHLNLENTKELLQRHQIDFPGMGSIGFTTGHSPVRSRLHRDVLSNRQDLLSDSYIETTSYIPAENSEGQDRSNSIDFGKDSDFEVERPTTPPENKRLAAARQTSVKETDSAATKLHKLLTESKVMVEELEKSNQTTPRQVSQQSTPRKDNSEKSNKDNKQIDAEDSEEQEESEDGSDSQHEG</sequence>
<dbReference type="EMBL" id="JAODUP010000048">
    <property type="protein sequence ID" value="KAK2165570.1"/>
    <property type="molecule type" value="Genomic_DNA"/>
</dbReference>
<accession>A0AAD9K7R2</accession>
<evidence type="ECO:0000313" key="4">
    <source>
        <dbReference type="Proteomes" id="UP001208570"/>
    </source>
</evidence>
<gene>
    <name evidence="3" type="ORF">LSH36_48g03044</name>
</gene>
<reference evidence="3" key="1">
    <citation type="journal article" date="2023" name="Mol. Biol. Evol.">
        <title>Third-Generation Sequencing Reveals the Adaptive Role of the Epigenome in Three Deep-Sea Polychaetes.</title>
        <authorList>
            <person name="Perez M."/>
            <person name="Aroh O."/>
            <person name="Sun Y."/>
            <person name="Lan Y."/>
            <person name="Juniper S.K."/>
            <person name="Young C.R."/>
            <person name="Angers B."/>
            <person name="Qian P.Y."/>
        </authorList>
    </citation>
    <scope>NUCLEOTIDE SEQUENCE</scope>
    <source>
        <strain evidence="3">P08H-3</strain>
    </source>
</reference>
<feature type="coiled-coil region" evidence="1">
    <location>
        <begin position="353"/>
        <end position="401"/>
    </location>
</feature>
<feature type="compositionally biased region" description="Polar residues" evidence="2">
    <location>
        <begin position="88"/>
        <end position="109"/>
    </location>
</feature>
<proteinExistence type="predicted"/>